<organism evidence="1 2">
    <name type="scientific">Planctomicrobium piriforme</name>
    <dbReference type="NCBI Taxonomy" id="1576369"/>
    <lineage>
        <taxon>Bacteria</taxon>
        <taxon>Pseudomonadati</taxon>
        <taxon>Planctomycetota</taxon>
        <taxon>Planctomycetia</taxon>
        <taxon>Planctomycetales</taxon>
        <taxon>Planctomycetaceae</taxon>
        <taxon>Planctomicrobium</taxon>
    </lineage>
</organism>
<evidence type="ECO:0000313" key="2">
    <source>
        <dbReference type="Proteomes" id="UP000199518"/>
    </source>
</evidence>
<evidence type="ECO:0000313" key="1">
    <source>
        <dbReference type="EMBL" id="SFJ71370.1"/>
    </source>
</evidence>
<keyword evidence="2" id="KW-1185">Reference proteome</keyword>
<dbReference type="Proteomes" id="UP000199518">
    <property type="component" value="Unassembled WGS sequence"/>
</dbReference>
<reference evidence="2" key="1">
    <citation type="submission" date="2016-10" db="EMBL/GenBank/DDBJ databases">
        <authorList>
            <person name="Varghese N."/>
            <person name="Submissions S."/>
        </authorList>
    </citation>
    <scope>NUCLEOTIDE SEQUENCE [LARGE SCALE GENOMIC DNA]</scope>
    <source>
        <strain evidence="2">DSM 26348</strain>
    </source>
</reference>
<dbReference type="EMBL" id="FOQD01000033">
    <property type="protein sequence ID" value="SFJ71370.1"/>
    <property type="molecule type" value="Genomic_DNA"/>
</dbReference>
<name>A0A1I3TL76_9PLAN</name>
<accession>A0A1I3TL76</accession>
<protein>
    <submittedName>
        <fullName evidence="1">Uncharacterized protein</fullName>
    </submittedName>
</protein>
<sequence length="91" mass="9932">MNADLDRKVPIAALVHALRAVRNRWTVRSVTANVNFVQNADQALPLVEIRLAHAMEIVPSHALPSIVKAATATVPARPLRAKAARKIVLKK</sequence>
<dbReference type="AlphaFoldDB" id="A0A1I3TL76"/>
<gene>
    <name evidence="1" type="ORF">SAMN05421753_1332</name>
</gene>
<proteinExistence type="predicted"/>